<feature type="domain" description="Response regulatory" evidence="3">
    <location>
        <begin position="3"/>
        <end position="126"/>
    </location>
</feature>
<dbReference type="InterPro" id="IPR050595">
    <property type="entry name" value="Bact_response_regulator"/>
</dbReference>
<name>A0A1F2WQ84_9ACTN</name>
<dbReference type="GO" id="GO:0000160">
    <property type="term" value="P:phosphorelay signal transduction system"/>
    <property type="evidence" value="ECO:0007669"/>
    <property type="project" value="InterPro"/>
</dbReference>
<proteinExistence type="predicted"/>
<feature type="modified residue" description="4-aspartylphosphate" evidence="2">
    <location>
        <position position="52"/>
    </location>
</feature>
<dbReference type="Pfam" id="PF00072">
    <property type="entry name" value="Response_reg"/>
    <property type="match status" value="1"/>
</dbReference>
<dbReference type="STRING" id="1797197.A2Y75_00710"/>
<dbReference type="Gene3D" id="3.40.50.2300">
    <property type="match status" value="1"/>
</dbReference>
<accession>A0A1F2WQ84</accession>
<sequence length="128" mass="14462">MPKILVMDDDPDIIDALDTLLGGEGYEVITAHDGEEGLVKIREENPDMIILDMLMPRLDGYGVYKALHDPQWSEWKDIPIVILTSVSEDVSHRRYELETGVRMEVAAYIEKPIDPDVILEGVRSILEA</sequence>
<evidence type="ECO:0000256" key="1">
    <source>
        <dbReference type="ARBA" id="ARBA00022553"/>
    </source>
</evidence>
<dbReference type="EMBL" id="MELK01000019">
    <property type="protein sequence ID" value="OFW59037.1"/>
    <property type="molecule type" value="Genomic_DNA"/>
</dbReference>
<reference evidence="4 5" key="1">
    <citation type="journal article" date="2016" name="Nat. Commun.">
        <title>Thousands of microbial genomes shed light on interconnected biogeochemical processes in an aquifer system.</title>
        <authorList>
            <person name="Anantharaman K."/>
            <person name="Brown C.T."/>
            <person name="Hug L.A."/>
            <person name="Sharon I."/>
            <person name="Castelle C.J."/>
            <person name="Probst A.J."/>
            <person name="Thomas B.C."/>
            <person name="Singh A."/>
            <person name="Wilkins M.J."/>
            <person name="Karaoz U."/>
            <person name="Brodie E.L."/>
            <person name="Williams K.H."/>
            <person name="Hubbard S.S."/>
            <person name="Banfield J.F."/>
        </authorList>
    </citation>
    <scope>NUCLEOTIDE SEQUENCE [LARGE SCALE GENOMIC DNA]</scope>
</reference>
<dbReference type="Proteomes" id="UP000177876">
    <property type="component" value="Unassembled WGS sequence"/>
</dbReference>
<evidence type="ECO:0000313" key="5">
    <source>
        <dbReference type="Proteomes" id="UP000177876"/>
    </source>
</evidence>
<evidence type="ECO:0000256" key="2">
    <source>
        <dbReference type="PROSITE-ProRule" id="PRU00169"/>
    </source>
</evidence>
<keyword evidence="1 2" id="KW-0597">Phosphoprotein</keyword>
<dbReference type="PANTHER" id="PTHR44591:SF3">
    <property type="entry name" value="RESPONSE REGULATORY DOMAIN-CONTAINING PROTEIN"/>
    <property type="match status" value="1"/>
</dbReference>
<dbReference type="InterPro" id="IPR001789">
    <property type="entry name" value="Sig_transdc_resp-reg_receiver"/>
</dbReference>
<comment type="caution">
    <text evidence="4">The sequence shown here is derived from an EMBL/GenBank/DDBJ whole genome shotgun (WGS) entry which is preliminary data.</text>
</comment>
<evidence type="ECO:0000259" key="3">
    <source>
        <dbReference type="PROSITE" id="PS50110"/>
    </source>
</evidence>
<dbReference type="SUPFAM" id="SSF52172">
    <property type="entry name" value="CheY-like"/>
    <property type="match status" value="1"/>
</dbReference>
<dbReference type="InterPro" id="IPR011006">
    <property type="entry name" value="CheY-like_superfamily"/>
</dbReference>
<dbReference type="SMART" id="SM00448">
    <property type="entry name" value="REC"/>
    <property type="match status" value="1"/>
</dbReference>
<protein>
    <recommendedName>
        <fullName evidence="3">Response regulatory domain-containing protein</fullName>
    </recommendedName>
</protein>
<dbReference type="AlphaFoldDB" id="A0A1F2WQ84"/>
<dbReference type="PANTHER" id="PTHR44591">
    <property type="entry name" value="STRESS RESPONSE REGULATOR PROTEIN 1"/>
    <property type="match status" value="1"/>
</dbReference>
<organism evidence="4 5">
    <name type="scientific">Candidatus Solincola sediminis</name>
    <dbReference type="NCBI Taxonomy" id="1797199"/>
    <lineage>
        <taxon>Bacteria</taxon>
        <taxon>Bacillati</taxon>
        <taxon>Actinomycetota</taxon>
        <taxon>Candidatus Geothermincolia</taxon>
        <taxon>Candidatus Geothermincolales</taxon>
        <taxon>Candidatus Geothermincolaceae</taxon>
        <taxon>Candidatus Solincola</taxon>
    </lineage>
</organism>
<dbReference type="PROSITE" id="PS50110">
    <property type="entry name" value="RESPONSE_REGULATORY"/>
    <property type="match status" value="1"/>
</dbReference>
<evidence type="ECO:0000313" key="4">
    <source>
        <dbReference type="EMBL" id="OFW59037.1"/>
    </source>
</evidence>
<gene>
    <name evidence="4" type="ORF">A2Y75_00710</name>
</gene>